<dbReference type="eggNOG" id="KOG1515">
    <property type="taxonomic scope" value="Eukaryota"/>
</dbReference>
<feature type="domain" description="Alpha/beta hydrolase fold-3" evidence="2">
    <location>
        <begin position="138"/>
        <end position="208"/>
    </location>
</feature>
<dbReference type="STRING" id="9785.ENSLAFP00000005029"/>
<keyword evidence="1" id="KW-0378">Hydrolase</keyword>
<dbReference type="GeneTree" id="ENSGT00940000162160"/>
<dbReference type="PANTHER" id="PTHR48081">
    <property type="entry name" value="AB HYDROLASE SUPERFAMILY PROTEIN C4A8.06C"/>
    <property type="match status" value="1"/>
</dbReference>
<evidence type="ECO:0000313" key="3">
    <source>
        <dbReference type="Ensembl" id="ENSLAFP00000005029.3"/>
    </source>
</evidence>
<evidence type="ECO:0000313" key="4">
    <source>
        <dbReference type="Proteomes" id="UP000007646"/>
    </source>
</evidence>
<reference evidence="3" key="3">
    <citation type="submission" date="2025-09" db="UniProtKB">
        <authorList>
            <consortium name="Ensembl"/>
        </authorList>
    </citation>
    <scope>IDENTIFICATION</scope>
    <source>
        <strain evidence="3">Isolate ISIS603380</strain>
    </source>
</reference>
<dbReference type="Ensembl" id="ENSLAFT00000005997.3">
    <property type="protein sequence ID" value="ENSLAFP00000005029.3"/>
    <property type="gene ID" value="ENSLAFG00000005997.3"/>
</dbReference>
<dbReference type="Gene3D" id="3.40.50.1820">
    <property type="entry name" value="alpha/beta hydrolase"/>
    <property type="match status" value="1"/>
</dbReference>
<dbReference type="HOGENOM" id="CLU_012494_12_2_1"/>
<protein>
    <recommendedName>
        <fullName evidence="2">Alpha/beta hydrolase fold-3 domain-containing protein</fullName>
    </recommendedName>
</protein>
<dbReference type="InterPro" id="IPR029058">
    <property type="entry name" value="AB_hydrolase_fold"/>
</dbReference>
<keyword evidence="4" id="KW-1185">Reference proteome</keyword>
<evidence type="ECO:0000259" key="2">
    <source>
        <dbReference type="Pfam" id="PF07859"/>
    </source>
</evidence>
<organism evidence="3 4">
    <name type="scientific">Loxodonta africana</name>
    <name type="common">African elephant</name>
    <dbReference type="NCBI Taxonomy" id="9785"/>
    <lineage>
        <taxon>Eukaryota</taxon>
        <taxon>Metazoa</taxon>
        <taxon>Chordata</taxon>
        <taxon>Craniata</taxon>
        <taxon>Vertebrata</taxon>
        <taxon>Euteleostomi</taxon>
        <taxon>Mammalia</taxon>
        <taxon>Eutheria</taxon>
        <taxon>Afrotheria</taxon>
        <taxon>Proboscidea</taxon>
        <taxon>Elephantidae</taxon>
        <taxon>Loxodonta</taxon>
    </lineage>
</organism>
<dbReference type="PANTHER" id="PTHR48081:SF32">
    <property type="entry name" value="ALPHA_BETA HYDROLASE FOLD-3 DOMAIN-CONTAINING PROTEIN"/>
    <property type="match status" value="1"/>
</dbReference>
<dbReference type="AlphaFoldDB" id="G3SXB1"/>
<dbReference type="Pfam" id="PF07859">
    <property type="entry name" value="Abhydrolase_3"/>
    <property type="match status" value="1"/>
</dbReference>
<proteinExistence type="predicted"/>
<accession>G3SXB1</accession>
<reference evidence="3 4" key="1">
    <citation type="submission" date="2009-06" db="EMBL/GenBank/DDBJ databases">
        <title>The Genome Sequence of Loxodonta africana (African elephant).</title>
        <authorList>
            <person name="Di Palma F."/>
            <person name="Heiman D."/>
            <person name="Young S."/>
            <person name="Johnson J."/>
            <person name="Lander E.S."/>
            <person name="Lindblad-Toh K."/>
        </authorList>
    </citation>
    <scope>NUCLEOTIDE SEQUENCE [LARGE SCALE GENOMIC DNA]</scope>
    <source>
        <strain evidence="3 4">Isolate ISIS603380</strain>
    </source>
</reference>
<dbReference type="InterPro" id="IPR013094">
    <property type="entry name" value="AB_hydrolase_3"/>
</dbReference>
<dbReference type="GO" id="GO:0016787">
    <property type="term" value="F:hydrolase activity"/>
    <property type="evidence" value="ECO:0007669"/>
    <property type="project" value="UniProtKB-KW"/>
</dbReference>
<sequence length="209" mass="23520">CLVATIHFLKSLNAYGVGPARVVVCGGSVGGGLAALASRKDLPRLCAQILVQAALQALDSQLPSYQQNKNVPWLDWHFVFLMELLLDISPSWEIMVLKGTHLPTEVWEKDRKWLGPENIPERFKQRGYWPMPCAPLNEDAYLESSLTLDVTISRLFAEDGVVAQVPEAFIVACEYDLLREDSLLCKKRLEDLGKPVIWHHMEDRCHGVL</sequence>
<evidence type="ECO:0000256" key="1">
    <source>
        <dbReference type="ARBA" id="ARBA00022801"/>
    </source>
</evidence>
<dbReference type="InterPro" id="IPR050300">
    <property type="entry name" value="GDXG_lipolytic_enzyme"/>
</dbReference>
<dbReference type="Proteomes" id="UP000007646">
    <property type="component" value="Unassembled WGS sequence"/>
</dbReference>
<name>G3SXB1_LOXAF</name>
<dbReference type="OMA" id="FIVACEY"/>
<dbReference type="SUPFAM" id="SSF53474">
    <property type="entry name" value="alpha/beta-Hydrolases"/>
    <property type="match status" value="1"/>
</dbReference>
<reference evidence="3" key="2">
    <citation type="submission" date="2025-08" db="UniProtKB">
        <authorList>
            <consortium name="Ensembl"/>
        </authorList>
    </citation>
    <scope>IDENTIFICATION</scope>
    <source>
        <strain evidence="3">Isolate ISIS603380</strain>
    </source>
</reference>
<dbReference type="InParanoid" id="G3SXB1"/>